<dbReference type="InterPro" id="IPR051120">
    <property type="entry name" value="ABC_AA/LPS_Transport"/>
</dbReference>
<evidence type="ECO:0000313" key="6">
    <source>
        <dbReference type="Proteomes" id="UP000598271"/>
    </source>
</evidence>
<dbReference type="SUPFAM" id="SSF52540">
    <property type="entry name" value="P-loop containing nucleoside triphosphate hydrolases"/>
    <property type="match status" value="1"/>
</dbReference>
<dbReference type="SMART" id="SM00382">
    <property type="entry name" value="AAA"/>
    <property type="match status" value="1"/>
</dbReference>
<dbReference type="FunFam" id="3.40.50.300:FF:000151">
    <property type="entry name" value="Lipopolysaccharide ABC transporter ATP-binding protein"/>
    <property type="match status" value="1"/>
</dbReference>
<keyword evidence="6" id="KW-1185">Reference proteome</keyword>
<dbReference type="GO" id="GO:0043190">
    <property type="term" value="C:ATP-binding cassette (ABC) transporter complex"/>
    <property type="evidence" value="ECO:0007669"/>
    <property type="project" value="InterPro"/>
</dbReference>
<evidence type="ECO:0000256" key="1">
    <source>
        <dbReference type="ARBA" id="ARBA00022448"/>
    </source>
</evidence>
<dbReference type="Pfam" id="PF00005">
    <property type="entry name" value="ABC_tran"/>
    <property type="match status" value="1"/>
</dbReference>
<dbReference type="AlphaFoldDB" id="A0A8J3DG07"/>
<evidence type="ECO:0000259" key="4">
    <source>
        <dbReference type="PROSITE" id="PS50893"/>
    </source>
</evidence>
<evidence type="ECO:0000256" key="2">
    <source>
        <dbReference type="ARBA" id="ARBA00022741"/>
    </source>
</evidence>
<accession>A0A8J3DG07</accession>
<dbReference type="InterPro" id="IPR027417">
    <property type="entry name" value="P-loop_NTPase"/>
</dbReference>
<reference evidence="5 6" key="1">
    <citation type="journal article" date="2014" name="Int. J. Syst. Evol. Microbiol.">
        <title>Complete genome sequence of Corynebacterium casei LMG S-19264T (=DSM 44701T), isolated from a smear-ripened cheese.</title>
        <authorList>
            <consortium name="US DOE Joint Genome Institute (JGI-PGF)"/>
            <person name="Walter F."/>
            <person name="Albersmeier A."/>
            <person name="Kalinowski J."/>
            <person name="Ruckert C."/>
        </authorList>
    </citation>
    <scope>NUCLEOTIDE SEQUENCE [LARGE SCALE GENOMIC DNA]</scope>
    <source>
        <strain evidence="5 6">KCTC 12866</strain>
    </source>
</reference>
<dbReference type="RefSeq" id="WP_189568913.1">
    <property type="nucleotide sequence ID" value="NZ_BMXF01000009.1"/>
</dbReference>
<dbReference type="InterPro" id="IPR030921">
    <property type="entry name" value="LPS_export_LptB"/>
</dbReference>
<proteinExistence type="predicted"/>
<organism evidence="5 6">
    <name type="scientific">Persicitalea jodogahamensis</name>
    <dbReference type="NCBI Taxonomy" id="402147"/>
    <lineage>
        <taxon>Bacteria</taxon>
        <taxon>Pseudomonadati</taxon>
        <taxon>Bacteroidota</taxon>
        <taxon>Cytophagia</taxon>
        <taxon>Cytophagales</taxon>
        <taxon>Spirosomataceae</taxon>
        <taxon>Persicitalea</taxon>
    </lineage>
</organism>
<dbReference type="InterPro" id="IPR003439">
    <property type="entry name" value="ABC_transporter-like_ATP-bd"/>
</dbReference>
<name>A0A8J3DG07_9BACT</name>
<feature type="domain" description="ABC transporter" evidence="4">
    <location>
        <begin position="3"/>
        <end position="235"/>
    </location>
</feature>
<dbReference type="CDD" id="cd03218">
    <property type="entry name" value="ABC_YhbG"/>
    <property type="match status" value="1"/>
</dbReference>
<dbReference type="Proteomes" id="UP000598271">
    <property type="component" value="Unassembled WGS sequence"/>
</dbReference>
<dbReference type="Gene3D" id="3.40.50.300">
    <property type="entry name" value="P-loop containing nucleotide triphosphate hydrolases"/>
    <property type="match status" value="1"/>
</dbReference>
<comment type="caution">
    <text evidence="5">The sequence shown here is derived from an EMBL/GenBank/DDBJ whole genome shotgun (WGS) entry which is preliminary data.</text>
</comment>
<dbReference type="PANTHER" id="PTHR45772">
    <property type="entry name" value="CONSERVED COMPONENT OF ABC TRANSPORTER FOR NATURAL AMINO ACIDS-RELATED"/>
    <property type="match status" value="1"/>
</dbReference>
<evidence type="ECO:0000313" key="5">
    <source>
        <dbReference type="EMBL" id="GHB88053.1"/>
    </source>
</evidence>
<gene>
    <name evidence="5" type="primary">lptB</name>
    <name evidence="5" type="ORF">GCM10007390_50090</name>
</gene>
<keyword evidence="3 5" id="KW-0067">ATP-binding</keyword>
<dbReference type="NCBIfam" id="TIGR04406">
    <property type="entry name" value="LPS_export_lptB"/>
    <property type="match status" value="1"/>
</dbReference>
<dbReference type="EMBL" id="BMXF01000009">
    <property type="protein sequence ID" value="GHB88053.1"/>
    <property type="molecule type" value="Genomic_DNA"/>
</dbReference>
<keyword evidence="1" id="KW-0813">Transport</keyword>
<dbReference type="PROSITE" id="PS50893">
    <property type="entry name" value="ABC_TRANSPORTER_2"/>
    <property type="match status" value="1"/>
</dbReference>
<dbReference type="GO" id="GO:0005524">
    <property type="term" value="F:ATP binding"/>
    <property type="evidence" value="ECO:0007669"/>
    <property type="project" value="UniProtKB-KW"/>
</dbReference>
<evidence type="ECO:0000256" key="3">
    <source>
        <dbReference type="ARBA" id="ARBA00022840"/>
    </source>
</evidence>
<dbReference type="GO" id="GO:0016887">
    <property type="term" value="F:ATP hydrolysis activity"/>
    <property type="evidence" value="ECO:0007669"/>
    <property type="project" value="InterPro"/>
</dbReference>
<keyword evidence="2" id="KW-0547">Nucleotide-binding</keyword>
<dbReference type="InterPro" id="IPR003593">
    <property type="entry name" value="AAA+_ATPase"/>
</dbReference>
<sequence>MILRTENLVKKYGARLVNDNVSYQVEQGEIVGLLGPNGAGKTTSFYMAVGLVKPNSGHVYLDDRDITSLPMYKRARLGLGYLAQEASVFRQLTVEENIRAVLEMTDLSRQAQRDKVEELIEEFSLEHVRKNMGMVLSGGERRRTEIARALAVDPKFILLDEPFAGVDPIAVEDIQTIVAKLKHRNIGILITDHNVNETLSITDRAYLLFEGKILKQGTAEELAEDEVVRRVYLGQHFELKRKV</sequence>
<protein>
    <submittedName>
        <fullName evidence="5">ABC transporter ATP-binding protein</fullName>
    </submittedName>
</protein>
<dbReference type="GO" id="GO:0055085">
    <property type="term" value="P:transmembrane transport"/>
    <property type="evidence" value="ECO:0007669"/>
    <property type="project" value="InterPro"/>
</dbReference>
<dbReference type="PANTHER" id="PTHR45772:SF10">
    <property type="entry name" value="LIPOPOLYSACCHARIDE EXPORT SYSTEM ATP-BINDING PROTEIN LPTB"/>
    <property type="match status" value="1"/>
</dbReference>